<gene>
    <name evidence="2" type="ORF">POF50_018740</name>
</gene>
<proteinExistence type="predicted"/>
<dbReference type="NCBIfam" id="TIGR00778">
    <property type="entry name" value="ahpD_dom"/>
    <property type="match status" value="1"/>
</dbReference>
<reference evidence="2" key="1">
    <citation type="submission" date="2023-05" db="EMBL/GenBank/DDBJ databases">
        <title>Streptantibioticus silvisoli sp. nov., acidotolerant actinomycetes 1 from pine litter.</title>
        <authorList>
            <person name="Swiecimska M."/>
            <person name="Golinska P."/>
            <person name="Sangal V."/>
            <person name="Wachnowicz B."/>
            <person name="Goodfellow M."/>
        </authorList>
    </citation>
    <scope>NUCLEOTIDE SEQUENCE</scope>
    <source>
        <strain evidence="2">SL13</strain>
    </source>
</reference>
<dbReference type="GO" id="GO:0051920">
    <property type="term" value="F:peroxiredoxin activity"/>
    <property type="evidence" value="ECO:0007669"/>
    <property type="project" value="InterPro"/>
</dbReference>
<dbReference type="Gene3D" id="1.20.1290.10">
    <property type="entry name" value="AhpD-like"/>
    <property type="match status" value="1"/>
</dbReference>
<evidence type="ECO:0000313" key="2">
    <source>
        <dbReference type="EMBL" id="MDI5971351.1"/>
    </source>
</evidence>
<dbReference type="InterPro" id="IPR029032">
    <property type="entry name" value="AhpD-like"/>
</dbReference>
<dbReference type="EMBL" id="JABXJJ020000022">
    <property type="protein sequence ID" value="MDI5971351.1"/>
    <property type="molecule type" value="Genomic_DNA"/>
</dbReference>
<dbReference type="AlphaFoldDB" id="A0AA90JYJ6"/>
<accession>A0AA90JYJ6</accession>
<dbReference type="InterPro" id="IPR004675">
    <property type="entry name" value="AhpD_core"/>
</dbReference>
<dbReference type="InterPro" id="IPR003779">
    <property type="entry name" value="CMD-like"/>
</dbReference>
<comment type="caution">
    <text evidence="2">The sequence shown here is derived from an EMBL/GenBank/DDBJ whole genome shotgun (WGS) entry which is preliminary data.</text>
</comment>
<dbReference type="SUPFAM" id="SSF69118">
    <property type="entry name" value="AhpD-like"/>
    <property type="match status" value="1"/>
</dbReference>
<evidence type="ECO:0000259" key="1">
    <source>
        <dbReference type="Pfam" id="PF02627"/>
    </source>
</evidence>
<feature type="domain" description="Carboxymuconolactone decarboxylase-like" evidence="1">
    <location>
        <begin position="8"/>
        <end position="88"/>
    </location>
</feature>
<name>A0AA90JYJ6_9ACTN</name>
<dbReference type="PANTHER" id="PTHR34846:SF10">
    <property type="entry name" value="CYTOPLASMIC PROTEIN"/>
    <property type="match status" value="1"/>
</dbReference>
<dbReference type="Pfam" id="PF02627">
    <property type="entry name" value="CMD"/>
    <property type="match status" value="1"/>
</dbReference>
<organism evidence="2">
    <name type="scientific">Streptantibioticus silvisoli</name>
    <dbReference type="NCBI Taxonomy" id="2705255"/>
    <lineage>
        <taxon>Bacteria</taxon>
        <taxon>Bacillati</taxon>
        <taxon>Actinomycetota</taxon>
        <taxon>Actinomycetes</taxon>
        <taxon>Kitasatosporales</taxon>
        <taxon>Streptomycetaceae</taxon>
        <taxon>Streptantibioticus</taxon>
    </lineage>
</organism>
<sequence length="148" mass="15990">MRLGQLAPDFHQAMVALDAAAAKGLDPAVSELIRLRASQVNGCAFCVDMHGHDARALGIPEQKVLAVTAWRETPFFTGRERAALALTEAVTRLGEHGVPDDVYDEAAHVFGEDELARVVAMAVTINAWNRIGVATRMSPAVRHDHRGV</sequence>
<dbReference type="PANTHER" id="PTHR34846">
    <property type="entry name" value="4-CARBOXYMUCONOLACTONE DECARBOXYLASE FAMILY PROTEIN (AFU_ORTHOLOGUE AFUA_6G11590)"/>
    <property type="match status" value="1"/>
</dbReference>
<protein>
    <submittedName>
        <fullName evidence="2">Carboxymuconolactone decarboxylase family protein</fullName>
    </submittedName>
</protein>